<reference evidence="3" key="4">
    <citation type="submission" date="2024-02" db="EMBL/GenBank/DDBJ databases">
        <title>Comparative genomics of Cryptococcus and Kwoniella reveals pathogenesis evolution and contrasting modes of karyotype evolution via chromosome fusion or intercentromeric recombination.</title>
        <authorList>
            <person name="Coelho M.A."/>
            <person name="David-Palma M."/>
            <person name="Shea T."/>
            <person name="Bowers K."/>
            <person name="McGinley-Smith S."/>
            <person name="Mohammad A.W."/>
            <person name="Gnirke A."/>
            <person name="Yurkov A.M."/>
            <person name="Nowrousian M."/>
            <person name="Sun S."/>
            <person name="Cuomo C.A."/>
            <person name="Heitman J."/>
        </authorList>
    </citation>
    <scope>NUCLEOTIDE SEQUENCE</scope>
    <source>
        <strain evidence="3">CBS 10737</strain>
    </source>
</reference>
<dbReference type="GeneID" id="30172982"/>
<evidence type="ECO:0000313" key="2">
    <source>
        <dbReference type="EMBL" id="OCF48926.1"/>
    </source>
</evidence>
<sequence length="306" mass="35745">MAKSSKDKSITDQALYRRRSTRNIIEDPDAGPSPPNSNTHPKEVKEKWRKSKIKGYLVSVSSSEADDDDDQTITRAIGTESRTKRPDNSEIDMTSNDPKSIPDECTSLNNLSEDQRKRIDKFVIGRKAWDEKLSEYINWNYPNLDLTSFRDFLPRCRLERCKNHEFSIEHSNLEGLLKYSESEICNTIIKNWASTGIPICLSHREDEIEDQPETRLLKFEDCVHKINEDVWEIDLEQKQQFMTRPTECDDFICNISVPIWQEKDKYSGEWRDIVMLKNNSTKRFYCSMASYIENNVIITDPINSQQ</sequence>
<name>A0A1B9I061_9TREE</name>
<dbReference type="Proteomes" id="UP000094020">
    <property type="component" value="Chromosome 8"/>
</dbReference>
<reference evidence="2" key="3">
    <citation type="submission" date="2016-07" db="EMBL/GenBank/DDBJ databases">
        <title>Evolution of pathogenesis and genome organization in the Tremellales.</title>
        <authorList>
            <person name="Cuomo C."/>
            <person name="Litvintseva A."/>
            <person name="Heitman J."/>
            <person name="Chen Y."/>
            <person name="Sun S."/>
            <person name="Springer D."/>
            <person name="Dromer F."/>
            <person name="Young S."/>
            <person name="Zeng Q."/>
            <person name="Chapman S."/>
            <person name="Gujja S."/>
            <person name="Saif S."/>
            <person name="Birren B."/>
        </authorList>
    </citation>
    <scope>NUCLEOTIDE SEQUENCE</scope>
    <source>
        <strain evidence="2">CBS 10737</strain>
    </source>
</reference>
<evidence type="ECO:0000313" key="3">
    <source>
        <dbReference type="EMBL" id="WWC71834.1"/>
    </source>
</evidence>
<protein>
    <submittedName>
        <fullName evidence="2">Uncharacterized protein</fullName>
    </submittedName>
</protein>
<dbReference type="EMBL" id="KI894012">
    <property type="protein sequence ID" value="OCF48926.1"/>
    <property type="molecule type" value="Genomic_DNA"/>
</dbReference>
<dbReference type="RefSeq" id="XP_019010145.1">
    <property type="nucleotide sequence ID" value="XM_019156343.1"/>
</dbReference>
<reference evidence="2" key="1">
    <citation type="submission" date="2013-07" db="EMBL/GenBank/DDBJ databases">
        <title>The Genome Sequence of Cryptococcus pinus CBS10737.</title>
        <authorList>
            <consortium name="The Broad Institute Genome Sequencing Platform"/>
            <person name="Cuomo C."/>
            <person name="Litvintseva A."/>
            <person name="Chen Y."/>
            <person name="Heitman J."/>
            <person name="Sun S."/>
            <person name="Springer D."/>
            <person name="Dromer F."/>
            <person name="Young S.K."/>
            <person name="Zeng Q."/>
            <person name="Gargeya S."/>
            <person name="Fitzgerald M."/>
            <person name="Abouelleil A."/>
            <person name="Alvarado L."/>
            <person name="Berlin A.M."/>
            <person name="Chapman S.B."/>
            <person name="Dewar J."/>
            <person name="Goldberg J."/>
            <person name="Griggs A."/>
            <person name="Gujja S."/>
            <person name="Hansen M."/>
            <person name="Howarth C."/>
            <person name="Imamovic A."/>
            <person name="Larimer J."/>
            <person name="McCowan C."/>
            <person name="Murphy C."/>
            <person name="Pearson M."/>
            <person name="Priest M."/>
            <person name="Roberts A."/>
            <person name="Saif S."/>
            <person name="Shea T."/>
            <person name="Sykes S."/>
            <person name="Wortman J."/>
            <person name="Nusbaum C."/>
            <person name="Birren B."/>
        </authorList>
    </citation>
    <scope>NUCLEOTIDE SEQUENCE [LARGE SCALE GENOMIC DNA]</scope>
    <source>
        <strain evidence="2">CBS 10737</strain>
    </source>
</reference>
<feature type="compositionally biased region" description="Basic and acidic residues" evidence="1">
    <location>
        <begin position="1"/>
        <end position="10"/>
    </location>
</feature>
<gene>
    <name evidence="2" type="ORF">I206_04613</name>
    <name evidence="3" type="ORF">I206_105793</name>
</gene>
<organism evidence="2">
    <name type="scientific">Kwoniella pini CBS 10737</name>
    <dbReference type="NCBI Taxonomy" id="1296096"/>
    <lineage>
        <taxon>Eukaryota</taxon>
        <taxon>Fungi</taxon>
        <taxon>Dikarya</taxon>
        <taxon>Basidiomycota</taxon>
        <taxon>Agaricomycotina</taxon>
        <taxon>Tremellomycetes</taxon>
        <taxon>Tremellales</taxon>
        <taxon>Cryptococcaceae</taxon>
        <taxon>Kwoniella</taxon>
    </lineage>
</organism>
<keyword evidence="4" id="KW-1185">Reference proteome</keyword>
<feature type="region of interest" description="Disordered" evidence="1">
    <location>
        <begin position="1"/>
        <end position="103"/>
    </location>
</feature>
<dbReference type="KEGG" id="kpin:30172982"/>
<dbReference type="AlphaFoldDB" id="A0A1B9I061"/>
<dbReference type="EMBL" id="CP144526">
    <property type="protein sequence ID" value="WWC71834.1"/>
    <property type="molecule type" value="Genomic_DNA"/>
</dbReference>
<accession>A0A1B9I061</accession>
<reference evidence="3" key="2">
    <citation type="submission" date="2013-07" db="EMBL/GenBank/DDBJ databases">
        <authorList>
            <consortium name="The Broad Institute Genome Sequencing Platform"/>
            <person name="Cuomo C."/>
            <person name="Litvintseva A."/>
            <person name="Chen Y."/>
            <person name="Heitman J."/>
            <person name="Sun S."/>
            <person name="Springer D."/>
            <person name="Dromer F."/>
            <person name="Young S.K."/>
            <person name="Zeng Q."/>
            <person name="Gargeya S."/>
            <person name="Fitzgerald M."/>
            <person name="Abouelleil A."/>
            <person name="Alvarado L."/>
            <person name="Berlin A.M."/>
            <person name="Chapman S.B."/>
            <person name="Dewar J."/>
            <person name="Goldberg J."/>
            <person name="Griggs A."/>
            <person name="Gujja S."/>
            <person name="Hansen M."/>
            <person name="Howarth C."/>
            <person name="Imamovic A."/>
            <person name="Larimer J."/>
            <person name="McCowan C."/>
            <person name="Murphy C."/>
            <person name="Pearson M."/>
            <person name="Priest M."/>
            <person name="Roberts A."/>
            <person name="Saif S."/>
            <person name="Shea T."/>
            <person name="Sykes S."/>
            <person name="Wortman J."/>
            <person name="Nusbaum C."/>
            <person name="Birren B."/>
        </authorList>
    </citation>
    <scope>NUCLEOTIDE SEQUENCE</scope>
    <source>
        <strain evidence="3">CBS 10737</strain>
    </source>
</reference>
<proteinExistence type="predicted"/>
<evidence type="ECO:0000313" key="4">
    <source>
        <dbReference type="Proteomes" id="UP000094020"/>
    </source>
</evidence>
<evidence type="ECO:0000256" key="1">
    <source>
        <dbReference type="SAM" id="MobiDB-lite"/>
    </source>
</evidence>